<accession>A0A2A5CAS9</accession>
<dbReference type="GO" id="GO:0008482">
    <property type="term" value="F:sulfite oxidase activity"/>
    <property type="evidence" value="ECO:0007669"/>
    <property type="project" value="TreeGrafter"/>
</dbReference>
<dbReference type="SUPFAM" id="SSF81296">
    <property type="entry name" value="E set domains"/>
    <property type="match status" value="1"/>
</dbReference>
<feature type="domain" description="Oxidoreductase molybdopterin-binding" evidence="1">
    <location>
        <begin position="88"/>
        <end position="251"/>
    </location>
</feature>
<name>A0A2A5CAS9_9GAMM</name>
<dbReference type="InterPro" id="IPR036374">
    <property type="entry name" value="OxRdtase_Mopterin-bd_sf"/>
</dbReference>
<evidence type="ECO:0000313" key="2">
    <source>
        <dbReference type="EMBL" id="PCJ40608.1"/>
    </source>
</evidence>
<dbReference type="Proteomes" id="UP000228987">
    <property type="component" value="Unassembled WGS sequence"/>
</dbReference>
<comment type="caution">
    <text evidence="2">The sequence shown here is derived from an EMBL/GenBank/DDBJ whole genome shotgun (WGS) entry which is preliminary data.</text>
</comment>
<dbReference type="InterPro" id="IPR008335">
    <property type="entry name" value="Mopterin_OxRdtase_euk"/>
</dbReference>
<proteinExistence type="predicted"/>
<dbReference type="Pfam" id="PF00174">
    <property type="entry name" value="Oxidored_molyb"/>
    <property type="match status" value="1"/>
</dbReference>
<organism evidence="2 3">
    <name type="scientific">SAR86 cluster bacterium</name>
    <dbReference type="NCBI Taxonomy" id="2030880"/>
    <lineage>
        <taxon>Bacteria</taxon>
        <taxon>Pseudomonadati</taxon>
        <taxon>Pseudomonadota</taxon>
        <taxon>Gammaproteobacteria</taxon>
        <taxon>SAR86 cluster</taxon>
    </lineage>
</organism>
<dbReference type="Gene3D" id="2.60.40.650">
    <property type="match status" value="1"/>
</dbReference>
<dbReference type="GO" id="GO:0020037">
    <property type="term" value="F:heme binding"/>
    <property type="evidence" value="ECO:0007669"/>
    <property type="project" value="TreeGrafter"/>
</dbReference>
<dbReference type="PANTHER" id="PTHR19372">
    <property type="entry name" value="SULFITE REDUCTASE"/>
    <property type="match status" value="1"/>
</dbReference>
<evidence type="ECO:0000259" key="1">
    <source>
        <dbReference type="Pfam" id="PF00174"/>
    </source>
</evidence>
<dbReference type="InterPro" id="IPR000572">
    <property type="entry name" value="OxRdtase_Mopterin-bd_dom"/>
</dbReference>
<reference evidence="3" key="1">
    <citation type="submission" date="2017-08" db="EMBL/GenBank/DDBJ databases">
        <title>A dynamic microbial community with high functional redundancy inhabits the cold, oxic subseafloor aquifer.</title>
        <authorList>
            <person name="Tully B.J."/>
            <person name="Wheat C.G."/>
            <person name="Glazer B.T."/>
            <person name="Huber J.A."/>
        </authorList>
    </citation>
    <scope>NUCLEOTIDE SEQUENCE [LARGE SCALE GENOMIC DNA]</scope>
</reference>
<dbReference type="PRINTS" id="PR00407">
    <property type="entry name" value="EUMOPTERIN"/>
</dbReference>
<dbReference type="Gene3D" id="3.90.420.10">
    <property type="entry name" value="Oxidoreductase, molybdopterin-binding domain"/>
    <property type="match status" value="1"/>
</dbReference>
<protein>
    <recommendedName>
        <fullName evidence="1">Oxidoreductase molybdopterin-binding domain-containing protein</fullName>
    </recommendedName>
</protein>
<dbReference type="EMBL" id="NVWI01000008">
    <property type="protein sequence ID" value="PCJ40608.1"/>
    <property type="molecule type" value="Genomic_DNA"/>
</dbReference>
<dbReference type="GO" id="GO:0043546">
    <property type="term" value="F:molybdopterin cofactor binding"/>
    <property type="evidence" value="ECO:0007669"/>
    <property type="project" value="TreeGrafter"/>
</dbReference>
<dbReference type="InterPro" id="IPR006311">
    <property type="entry name" value="TAT_signal"/>
</dbReference>
<sequence>MSEQDPENKRRDFLKSGAVMGGFAMTGSAAIISQTAMAQDEVLIPFTDMPPDFAGPPKTAGGVFFQNTQFIEDFYSRNEDQFYVVQHYGQPELNTNTHRIQVSGMVDNPMSLSMADIRRRPKVEIVAGFECGGNQQGIYQGLIGNALWGGCRLRDLLQDAGIQYGGTEIAFYGADRGMETIRDTEVEQSFGRGLSFNEAMQDDIILAYEMNGEPLPGAHGSPIRLLVPGWYGVTNVKWLEQIHVQDRRFSGRFQARDYVTLSRRDIGGVERWEERLVTKIRLKSAITRVTRSGNSHNIMGFTINDGTPLRAVEVKIDNGPWQRAEILPGATRYSWKLFSFAWDNATPGDHEIVSRVIDVNGQIQATPEELPEKISRWENYGQFTRTLTIT</sequence>
<evidence type="ECO:0000313" key="3">
    <source>
        <dbReference type="Proteomes" id="UP000228987"/>
    </source>
</evidence>
<dbReference type="SUPFAM" id="SSF56524">
    <property type="entry name" value="Oxidoreductase molybdopterin-binding domain"/>
    <property type="match status" value="1"/>
</dbReference>
<dbReference type="PROSITE" id="PS51318">
    <property type="entry name" value="TAT"/>
    <property type="match status" value="1"/>
</dbReference>
<dbReference type="AlphaFoldDB" id="A0A2A5CAS9"/>
<dbReference type="PANTHER" id="PTHR19372:SF7">
    <property type="entry name" value="SULFITE OXIDASE, MITOCHONDRIAL"/>
    <property type="match status" value="1"/>
</dbReference>
<dbReference type="GO" id="GO:0006790">
    <property type="term" value="P:sulfur compound metabolic process"/>
    <property type="evidence" value="ECO:0007669"/>
    <property type="project" value="TreeGrafter"/>
</dbReference>
<gene>
    <name evidence="2" type="ORF">COA71_10200</name>
</gene>
<dbReference type="InterPro" id="IPR014756">
    <property type="entry name" value="Ig_E-set"/>
</dbReference>